<proteinExistence type="predicted"/>
<keyword evidence="1" id="KW-1133">Transmembrane helix</keyword>
<name>A0A318QWY5_PROMR</name>
<dbReference type="AlphaFoldDB" id="A0A318QWY5"/>
<evidence type="ECO:0000256" key="1">
    <source>
        <dbReference type="SAM" id="Phobius"/>
    </source>
</evidence>
<organism evidence="2 3">
    <name type="scientific">Prochlorococcus marinus XMU1408</name>
    <dbReference type="NCBI Taxonomy" id="2213228"/>
    <lineage>
        <taxon>Bacteria</taxon>
        <taxon>Bacillati</taxon>
        <taxon>Cyanobacteriota</taxon>
        <taxon>Cyanophyceae</taxon>
        <taxon>Synechococcales</taxon>
        <taxon>Prochlorococcaceae</taxon>
        <taxon>Prochlorococcus</taxon>
    </lineage>
</organism>
<dbReference type="Proteomes" id="UP000247807">
    <property type="component" value="Unassembled WGS sequence"/>
</dbReference>
<keyword evidence="1" id="KW-0812">Transmembrane</keyword>
<dbReference type="OrthoDB" id="540679at2"/>
<dbReference type="RefSeq" id="WP_158466904.1">
    <property type="nucleotide sequence ID" value="NZ_QJUE01000005.1"/>
</dbReference>
<accession>A0A318QWY5</accession>
<comment type="caution">
    <text evidence="2">The sequence shown here is derived from an EMBL/GenBank/DDBJ whole genome shotgun (WGS) entry which is preliminary data.</text>
</comment>
<feature type="transmembrane region" description="Helical" evidence="1">
    <location>
        <begin position="20"/>
        <end position="41"/>
    </location>
</feature>
<protein>
    <submittedName>
        <fullName evidence="2">Uncharacterized protein</fullName>
    </submittedName>
</protein>
<gene>
    <name evidence="2" type="ORF">DNJ73_06480</name>
</gene>
<evidence type="ECO:0000313" key="2">
    <source>
        <dbReference type="EMBL" id="PYE01075.1"/>
    </source>
</evidence>
<sequence>MNRLYSILFKEISSNQGVSLVEVLITTLLLSFLFTIFSGFVEIAARFTSSTNISDSNNNSRDVIIDHHKLYLTLDKYTEFLSQPGISLDDINDILNFKSSNLPKGCSYSPNIEWSLPVPSNIIKGDDWQPSNAGYAICLKGTSLNESSLSDLVRQSNGSSLNAQPGLYFLLALPTDISINHLPVRRLFCRPNPFC</sequence>
<keyword evidence="1" id="KW-0472">Membrane</keyword>
<reference evidence="2 3" key="1">
    <citation type="journal article" date="2018" name="Appl. Environ. Microbiol.">
        <title>Genome rearrangement shapes Prochlorococcus ecological adaptation.</title>
        <authorList>
            <person name="Yan W."/>
            <person name="Wei S."/>
            <person name="Wang Q."/>
            <person name="Xiao X."/>
            <person name="Zeng Q."/>
            <person name="Jiao N."/>
            <person name="Zhang R."/>
        </authorList>
    </citation>
    <scope>NUCLEOTIDE SEQUENCE [LARGE SCALE GENOMIC DNA]</scope>
    <source>
        <strain evidence="2 3">XMU1408</strain>
    </source>
</reference>
<dbReference type="EMBL" id="QJUE01000005">
    <property type="protein sequence ID" value="PYE01075.1"/>
    <property type="molecule type" value="Genomic_DNA"/>
</dbReference>
<evidence type="ECO:0000313" key="3">
    <source>
        <dbReference type="Proteomes" id="UP000247807"/>
    </source>
</evidence>